<dbReference type="InParanoid" id="D8PYY7"/>
<dbReference type="SMART" id="SM00388">
    <property type="entry name" value="HisKA"/>
    <property type="match status" value="2"/>
</dbReference>
<dbReference type="Pfam" id="PF13188">
    <property type="entry name" value="PAS_8"/>
    <property type="match status" value="1"/>
</dbReference>
<dbReference type="PROSITE" id="PS50112">
    <property type="entry name" value="PAS"/>
    <property type="match status" value="1"/>
</dbReference>
<feature type="region of interest" description="Disordered" evidence="3">
    <location>
        <begin position="1158"/>
        <end position="1181"/>
    </location>
</feature>
<keyword evidence="7" id="KW-0418">Kinase</keyword>
<evidence type="ECO:0000313" key="7">
    <source>
        <dbReference type="EMBL" id="EFI99337.1"/>
    </source>
</evidence>
<feature type="region of interest" description="Disordered" evidence="3">
    <location>
        <begin position="877"/>
        <end position="898"/>
    </location>
</feature>
<organism evidence="8">
    <name type="scientific">Schizophyllum commune (strain H4-8 / FGSC 9210)</name>
    <name type="common">Split gill fungus</name>
    <dbReference type="NCBI Taxonomy" id="578458"/>
    <lineage>
        <taxon>Eukaryota</taxon>
        <taxon>Fungi</taxon>
        <taxon>Dikarya</taxon>
        <taxon>Basidiomycota</taxon>
        <taxon>Agaricomycotina</taxon>
        <taxon>Agaricomycetes</taxon>
        <taxon>Agaricomycetidae</taxon>
        <taxon>Agaricales</taxon>
        <taxon>Schizophyllaceae</taxon>
        <taxon>Schizophyllum</taxon>
    </lineage>
</organism>
<dbReference type="GO" id="GO:0000155">
    <property type="term" value="F:phosphorelay sensor kinase activity"/>
    <property type="evidence" value="ECO:0007669"/>
    <property type="project" value="InterPro"/>
</dbReference>
<feature type="domain" description="Histidine kinase" evidence="4">
    <location>
        <begin position="1193"/>
        <end position="1473"/>
    </location>
</feature>
<dbReference type="CDD" id="cd17546">
    <property type="entry name" value="REC_hyHK_CKI1_RcsC-like"/>
    <property type="match status" value="1"/>
</dbReference>
<dbReference type="PROSITE" id="PS50109">
    <property type="entry name" value="HIS_KIN"/>
    <property type="match status" value="2"/>
</dbReference>
<sequence length="1636" mass="180321">MYRAAAPRDANDQPYVAFLDAYPHPAFVLPASPALSKGAPSLHPVYANSALRRFVLGTEYAADDAPGHALLTSFVASQDVHAFGLWLIGTDPSTDLELRPKWFPTHAPNAKLTITKTTLGTYTVCTTVLRTTLPPAVDVLTPGWRRSPGLMPNFPERNRSPRVDCQLFSPGRDTSIATLLRTFDWSSTPLGPREGWPQSLISAVGLCMSAAYPSAVWWGPEKVIIYNEAYIETAGPKHPQMFGQAGAVAWAELWEKIGPLMMDVHNGKTLWKENDLLFFDRLTPAKLPEENYYDWSYRAVIQEDGKVGGLLNDAFDATKKVISDRRTSMLRDMIRSSIIVTSKAQFASVILQILSKPEYAYDAPFAGLYLCSVTKMESSDQVAPSSATYTASSSTVEQVPKPVSCTMELAGTVGVAPDHPAFPETMEISLDSHTSPQMGSNFTSQHTSQPPSPMYDFATTANIMNATMNTFDPLPPLQSPSSTVGSADTGRSGRRRRVDTPWPFEDAARLRIPILVPTLEESLVEGIERRAWGDRPRQAIVLPVGIDADDTPRAMLVLGLNTRRPYDESYQESVEFMRVTLGSALHAVLAREEDSIRAQRLADLDSAKTAFFSNVSHELRTPLTLIGGPVEDAVATLPDGALRTSLRMAMRNVQRLSRLVDSLMDFSKLAAKRLEGAFRPVKLGPFVADLASMFRDPVERSGMGYEVVCDLDPEQPLCYIDTQFWEKIVFNLIGNAFKYTMSGTITIMVSFDDHEATFSVQDTGIGIPAADLDKIFNRFHRVACVSRSYEGTGIGLSLTKELVHLHGGELTVTSNDNPDGNHGSTFTVTLPLGKDHLAPGTVHLEDEFGSSRRRYGQGIVNDAMMWSSNAFGNGDMTPASESGSIASDASGTGSSGSRLDPTTMFFKKTDIVLIADDNSEMRHYMKTILAPYVTVVEACNGQEALDLAIKTKPNVVLSDVMMPIMDGMALVGDMQNIPELRYIPVILVTAKSGDDSRVEGLLSGADDYLAKPFRSAELVARVHLQLQLGKRRVFLETQFMDRTKELQQLLEQSPVAIFRTDVDGKIVYVNPRWFEMLSQPRGDVDNWEAAIHEEDLDNFRIFWYREQDAPSSERIIEFRCTNGRWYQGQLAPTDDGGALGTLTDISNQRAYEAAKLEHAREREAEARKKAEDAEERRQEADQRRRAQELLIDVTSHELRQPVSAILNCSGLVRTDLVALLDDMQGTKEGATLTLSPERMQSMHENIDALDAIYQCGLAQERIANDVLSLSRMQLDSLSIQPSDFELVGETERIVSIFRNEAKMKQINLSVHFGKSLANLGVCAVQSDKARYAQVITNLVSNAIKFTDTSTDKRDIKVEVEVSLHPPDGEESAIYPKAETPNGLLSAAKLEPGTPIYIYVSVTDSGPGLQPEDLTILFRRFQQGSLAAKSDVFGGSGLGLFVSRKLCNLMGGRIQVTSELGNGAVFSFFIESVVASAPSTPSTISDRALPSTPPLVSLSDNQLAPETEKPTLRVLITEDNLINQRILNRQLVKAGCETVLANNGLQALDRLTSAEKPFDAVLMDIEMPVMDGIEAVRRIRQMEASGELRARNRVYALTANAREGQVKLIKEAGMDTVLIKPYRIEEVLQVIRGHHRL</sequence>
<keyword evidence="7" id="KW-0808">Transferase</keyword>
<dbReference type="SUPFAM" id="SSF52172">
    <property type="entry name" value="CheY-like"/>
    <property type="match status" value="2"/>
</dbReference>
<dbReference type="PROSITE" id="PS50110">
    <property type="entry name" value="RESPONSE_REGULATORY"/>
    <property type="match status" value="2"/>
</dbReference>
<feature type="compositionally biased region" description="Low complexity" evidence="3">
    <location>
        <begin position="882"/>
        <end position="897"/>
    </location>
</feature>
<dbReference type="HOGENOM" id="CLU_000445_82_0_1"/>
<dbReference type="STRING" id="578458.D8PYY7"/>
<evidence type="ECO:0000259" key="4">
    <source>
        <dbReference type="PROSITE" id="PS50109"/>
    </source>
</evidence>
<dbReference type="EMBL" id="GL377304">
    <property type="protein sequence ID" value="EFI99337.1"/>
    <property type="molecule type" value="Genomic_DNA"/>
</dbReference>
<dbReference type="InterPro" id="IPR005467">
    <property type="entry name" value="His_kinase_dom"/>
</dbReference>
<evidence type="ECO:0000259" key="6">
    <source>
        <dbReference type="PROSITE" id="PS50112"/>
    </source>
</evidence>
<dbReference type="PANTHER" id="PTHR43547">
    <property type="entry name" value="TWO-COMPONENT HISTIDINE KINASE"/>
    <property type="match status" value="1"/>
</dbReference>
<dbReference type="InterPro" id="IPR011006">
    <property type="entry name" value="CheY-like_superfamily"/>
</dbReference>
<dbReference type="NCBIfam" id="TIGR00229">
    <property type="entry name" value="sensory_box"/>
    <property type="match status" value="1"/>
</dbReference>
<dbReference type="SUPFAM" id="SSF55785">
    <property type="entry name" value="PYP-like sensor domain (PAS domain)"/>
    <property type="match status" value="1"/>
</dbReference>
<dbReference type="CDD" id="cd00082">
    <property type="entry name" value="HisKA"/>
    <property type="match status" value="2"/>
</dbReference>
<protein>
    <submittedName>
        <fullName evidence="7">Histidine kinase</fullName>
    </submittedName>
</protein>
<dbReference type="OrthoDB" id="60033at2759"/>
<dbReference type="Gene3D" id="3.30.450.20">
    <property type="entry name" value="PAS domain"/>
    <property type="match status" value="2"/>
</dbReference>
<dbReference type="Gene3D" id="3.40.50.2300">
    <property type="match status" value="2"/>
</dbReference>
<dbReference type="eggNOG" id="KOG0519">
    <property type="taxonomic scope" value="Eukaryota"/>
</dbReference>
<dbReference type="InterPro" id="IPR036097">
    <property type="entry name" value="HisK_dim/P_sf"/>
</dbReference>
<dbReference type="Gene3D" id="1.10.287.130">
    <property type="match status" value="2"/>
</dbReference>
<dbReference type="Proteomes" id="UP000007431">
    <property type="component" value="Unassembled WGS sequence"/>
</dbReference>
<dbReference type="Pfam" id="PF00072">
    <property type="entry name" value="Response_reg"/>
    <property type="match status" value="2"/>
</dbReference>
<dbReference type="SMART" id="SM00387">
    <property type="entry name" value="HATPase_c"/>
    <property type="match status" value="2"/>
</dbReference>
<dbReference type="CDD" id="cd00130">
    <property type="entry name" value="PAS"/>
    <property type="match status" value="1"/>
</dbReference>
<gene>
    <name evidence="7" type="ORF">SCHCODRAFT_106551</name>
</gene>
<feature type="region of interest" description="Disordered" evidence="3">
    <location>
        <begin position="475"/>
        <end position="498"/>
    </location>
</feature>
<keyword evidence="1 2" id="KW-0597">Phosphoprotein</keyword>
<feature type="modified residue" description="4-aspartylphosphate" evidence="2">
    <location>
        <position position="1563"/>
    </location>
</feature>
<dbReference type="InterPro" id="IPR003661">
    <property type="entry name" value="HisK_dim/P_dom"/>
</dbReference>
<dbReference type="PRINTS" id="PR00344">
    <property type="entry name" value="BCTRLSENSOR"/>
</dbReference>
<evidence type="ECO:0000259" key="5">
    <source>
        <dbReference type="PROSITE" id="PS50110"/>
    </source>
</evidence>
<dbReference type="SUPFAM" id="SSF55874">
    <property type="entry name" value="ATPase domain of HSP90 chaperone/DNA topoisomerase II/histidine kinase"/>
    <property type="match status" value="2"/>
</dbReference>
<dbReference type="InterPro" id="IPR004358">
    <property type="entry name" value="Sig_transdc_His_kin-like_C"/>
</dbReference>
<proteinExistence type="predicted"/>
<feature type="modified residue" description="4-aspartylphosphate" evidence="2">
    <location>
        <position position="959"/>
    </location>
</feature>
<dbReference type="SMART" id="SM00448">
    <property type="entry name" value="REC"/>
    <property type="match status" value="2"/>
</dbReference>
<feature type="region of interest" description="Disordered" evidence="3">
    <location>
        <begin position="1480"/>
        <end position="1502"/>
    </location>
</feature>
<feature type="non-terminal residue" evidence="7">
    <location>
        <position position="1636"/>
    </location>
</feature>
<evidence type="ECO:0000256" key="3">
    <source>
        <dbReference type="SAM" id="MobiDB-lite"/>
    </source>
</evidence>
<dbReference type="VEuPathDB" id="FungiDB:SCHCODRAFT_02697635"/>
<accession>D8PYY7</accession>
<dbReference type="InterPro" id="IPR000014">
    <property type="entry name" value="PAS"/>
</dbReference>
<feature type="domain" description="PAS" evidence="6">
    <location>
        <begin position="1042"/>
        <end position="1084"/>
    </location>
</feature>
<keyword evidence="8" id="KW-1185">Reference proteome</keyword>
<evidence type="ECO:0000313" key="8">
    <source>
        <dbReference type="Proteomes" id="UP000007431"/>
    </source>
</evidence>
<dbReference type="Pfam" id="PF00512">
    <property type="entry name" value="HisKA"/>
    <property type="match status" value="1"/>
</dbReference>
<dbReference type="SUPFAM" id="SSF47384">
    <property type="entry name" value="Homodimeric domain of signal transducing histidine kinase"/>
    <property type="match status" value="2"/>
</dbReference>
<dbReference type="CDD" id="cd16922">
    <property type="entry name" value="HATPase_EvgS-ArcB-TorS-like"/>
    <property type="match status" value="1"/>
</dbReference>
<dbReference type="RefSeq" id="XP_003034240.1">
    <property type="nucleotide sequence ID" value="XM_003034194.1"/>
</dbReference>
<evidence type="ECO:0000256" key="1">
    <source>
        <dbReference type="ARBA" id="ARBA00022553"/>
    </source>
</evidence>
<name>D8PYY7_SCHCM</name>
<dbReference type="GeneID" id="9586244"/>
<dbReference type="Gene3D" id="3.30.565.10">
    <property type="entry name" value="Histidine kinase-like ATPase, C-terminal domain"/>
    <property type="match status" value="2"/>
</dbReference>
<dbReference type="InterPro" id="IPR035965">
    <property type="entry name" value="PAS-like_dom_sf"/>
</dbReference>
<dbReference type="InterPro" id="IPR001789">
    <property type="entry name" value="Sig_transdc_resp-reg_receiver"/>
</dbReference>
<feature type="domain" description="Response regulatory" evidence="5">
    <location>
        <begin position="1512"/>
        <end position="1634"/>
    </location>
</feature>
<feature type="domain" description="Response regulatory" evidence="5">
    <location>
        <begin position="911"/>
        <end position="1026"/>
    </location>
</feature>
<reference evidence="7 8" key="1">
    <citation type="journal article" date="2010" name="Nat. Biotechnol.">
        <title>Genome sequence of the model mushroom Schizophyllum commune.</title>
        <authorList>
            <person name="Ohm R.A."/>
            <person name="de Jong J.F."/>
            <person name="Lugones L.G."/>
            <person name="Aerts A."/>
            <person name="Kothe E."/>
            <person name="Stajich J.E."/>
            <person name="de Vries R.P."/>
            <person name="Record E."/>
            <person name="Levasseur A."/>
            <person name="Baker S.E."/>
            <person name="Bartholomew K.A."/>
            <person name="Coutinho P.M."/>
            <person name="Erdmann S."/>
            <person name="Fowler T.J."/>
            <person name="Gathman A.C."/>
            <person name="Lombard V."/>
            <person name="Henrissat B."/>
            <person name="Knabe N."/>
            <person name="Kuees U."/>
            <person name="Lilly W.W."/>
            <person name="Lindquist E."/>
            <person name="Lucas S."/>
            <person name="Magnuson J.K."/>
            <person name="Piumi F."/>
            <person name="Raudaskoski M."/>
            <person name="Salamov A."/>
            <person name="Schmutz J."/>
            <person name="Schwarze F.W.M.R."/>
            <person name="vanKuyk P.A."/>
            <person name="Horton J.S."/>
            <person name="Grigoriev I.V."/>
            <person name="Woesten H.A.B."/>
        </authorList>
    </citation>
    <scope>NUCLEOTIDE SEQUENCE [LARGE SCALE GENOMIC DNA]</scope>
    <source>
        <strain evidence="8">H4-8 / FGSC 9210</strain>
    </source>
</reference>
<dbReference type="OMA" id="CASHQGR"/>
<dbReference type="InterPro" id="IPR003594">
    <property type="entry name" value="HATPase_dom"/>
</dbReference>
<feature type="domain" description="Histidine kinase" evidence="4">
    <location>
        <begin position="614"/>
        <end position="834"/>
    </location>
</feature>
<dbReference type="Pfam" id="PF02518">
    <property type="entry name" value="HATPase_c"/>
    <property type="match status" value="2"/>
</dbReference>
<evidence type="ECO:0000256" key="2">
    <source>
        <dbReference type="PROSITE-ProRule" id="PRU00169"/>
    </source>
</evidence>
<dbReference type="SMART" id="SM00091">
    <property type="entry name" value="PAS"/>
    <property type="match status" value="1"/>
</dbReference>
<dbReference type="KEGG" id="scm:SCHCO_02697635"/>
<dbReference type="PANTHER" id="PTHR43547:SF2">
    <property type="entry name" value="HYBRID SIGNAL TRANSDUCTION HISTIDINE KINASE C"/>
    <property type="match status" value="1"/>
</dbReference>
<dbReference type="InterPro" id="IPR036890">
    <property type="entry name" value="HATPase_C_sf"/>
</dbReference>